<dbReference type="EMBL" id="PSZD01000015">
    <property type="protein sequence ID" value="PPJ25592.1"/>
    <property type="molecule type" value="Genomic_DNA"/>
</dbReference>
<keyword evidence="1" id="KW-1133">Transmembrane helix</keyword>
<name>A0A2S6A1Z5_9NOCA</name>
<reference evidence="2 3" key="1">
    <citation type="submission" date="2018-02" db="EMBL/GenBank/DDBJ databases">
        <title>8 Nocardia nova and 1 Nocardia cyriacigeorgica strain used for evolution to TMP-SMX.</title>
        <authorList>
            <person name="Mehta H."/>
            <person name="Weng J."/>
            <person name="Shamoo Y."/>
        </authorList>
    </citation>
    <scope>NUCLEOTIDE SEQUENCE [LARGE SCALE GENOMIC DNA]</scope>
    <source>
        <strain evidence="2 3">BAA2227</strain>
    </source>
</reference>
<dbReference type="AlphaFoldDB" id="A0A2S6A1Z5"/>
<gene>
    <name evidence="2" type="ORF">C5F51_22445</name>
</gene>
<sequence>MDGRHTPCRGPLTSVVIENSKVNRRQAWVYFTITDDLIKTIIGSILIEPFRRLIIVRHARQELVVGHPLILLTPAFRLMPFATTIAADDPTVEFPEKLWRPTKTDGATQYPTLGLITWVLMIYASWIFERGLQQSTLFFG</sequence>
<keyword evidence="3" id="KW-1185">Reference proteome</keyword>
<feature type="transmembrane region" description="Helical" evidence="1">
    <location>
        <begin position="68"/>
        <end position="87"/>
    </location>
</feature>
<protein>
    <submittedName>
        <fullName evidence="2">Uncharacterized protein</fullName>
    </submittedName>
</protein>
<evidence type="ECO:0000313" key="3">
    <source>
        <dbReference type="Proteomes" id="UP000238356"/>
    </source>
</evidence>
<evidence type="ECO:0000313" key="2">
    <source>
        <dbReference type="EMBL" id="PPJ25592.1"/>
    </source>
</evidence>
<comment type="caution">
    <text evidence="2">The sequence shown here is derived from an EMBL/GenBank/DDBJ whole genome shotgun (WGS) entry which is preliminary data.</text>
</comment>
<accession>A0A2S6A1Z5</accession>
<keyword evidence="1" id="KW-0472">Membrane</keyword>
<feature type="transmembrane region" description="Helical" evidence="1">
    <location>
        <begin position="107"/>
        <end position="128"/>
    </location>
</feature>
<organism evidence="2 3">
    <name type="scientific">Nocardia nova</name>
    <dbReference type="NCBI Taxonomy" id="37330"/>
    <lineage>
        <taxon>Bacteria</taxon>
        <taxon>Bacillati</taxon>
        <taxon>Actinomycetota</taxon>
        <taxon>Actinomycetes</taxon>
        <taxon>Mycobacteriales</taxon>
        <taxon>Nocardiaceae</taxon>
        <taxon>Nocardia</taxon>
    </lineage>
</organism>
<dbReference type="Proteomes" id="UP000238356">
    <property type="component" value="Unassembled WGS sequence"/>
</dbReference>
<keyword evidence="1" id="KW-0812">Transmembrane</keyword>
<evidence type="ECO:0000256" key="1">
    <source>
        <dbReference type="SAM" id="Phobius"/>
    </source>
</evidence>
<proteinExistence type="predicted"/>